<evidence type="ECO:0000313" key="2">
    <source>
        <dbReference type="EMBL" id="GAA1593656.1"/>
    </source>
</evidence>
<evidence type="ECO:0000256" key="1">
    <source>
        <dbReference type="SAM" id="MobiDB-lite"/>
    </source>
</evidence>
<organism evidence="2 3">
    <name type="scientific">Kribbella karoonensis</name>
    <dbReference type="NCBI Taxonomy" id="324851"/>
    <lineage>
        <taxon>Bacteria</taxon>
        <taxon>Bacillati</taxon>
        <taxon>Actinomycetota</taxon>
        <taxon>Actinomycetes</taxon>
        <taxon>Propionibacteriales</taxon>
        <taxon>Kribbellaceae</taxon>
        <taxon>Kribbella</taxon>
    </lineage>
</organism>
<keyword evidence="3" id="KW-1185">Reference proteome</keyword>
<dbReference type="EMBL" id="BAAAND010000007">
    <property type="protein sequence ID" value="GAA1593656.1"/>
    <property type="molecule type" value="Genomic_DNA"/>
</dbReference>
<dbReference type="Proteomes" id="UP001500190">
    <property type="component" value="Unassembled WGS sequence"/>
</dbReference>
<evidence type="ECO:0008006" key="4">
    <source>
        <dbReference type="Google" id="ProtNLM"/>
    </source>
</evidence>
<accession>A0ABN2E3M9</accession>
<reference evidence="2 3" key="1">
    <citation type="journal article" date="2019" name="Int. J. Syst. Evol. Microbiol.">
        <title>The Global Catalogue of Microorganisms (GCM) 10K type strain sequencing project: providing services to taxonomists for standard genome sequencing and annotation.</title>
        <authorList>
            <consortium name="The Broad Institute Genomics Platform"/>
            <consortium name="The Broad Institute Genome Sequencing Center for Infectious Disease"/>
            <person name="Wu L."/>
            <person name="Ma J."/>
        </authorList>
    </citation>
    <scope>NUCLEOTIDE SEQUENCE [LARGE SCALE GENOMIC DNA]</scope>
    <source>
        <strain evidence="2 3">JCM 14304</strain>
    </source>
</reference>
<gene>
    <name evidence="2" type="ORF">GCM10009742_45530</name>
</gene>
<feature type="region of interest" description="Disordered" evidence="1">
    <location>
        <begin position="43"/>
        <end position="70"/>
    </location>
</feature>
<proteinExistence type="predicted"/>
<comment type="caution">
    <text evidence="2">The sequence shown here is derived from an EMBL/GenBank/DDBJ whole genome shotgun (WGS) entry which is preliminary data.</text>
</comment>
<feature type="compositionally biased region" description="Basic and acidic residues" evidence="1">
    <location>
        <begin position="222"/>
        <end position="240"/>
    </location>
</feature>
<feature type="compositionally biased region" description="Low complexity" evidence="1">
    <location>
        <begin position="45"/>
        <end position="65"/>
    </location>
</feature>
<evidence type="ECO:0000313" key="3">
    <source>
        <dbReference type="Proteomes" id="UP001500190"/>
    </source>
</evidence>
<feature type="region of interest" description="Disordered" evidence="1">
    <location>
        <begin position="207"/>
        <end position="240"/>
    </location>
</feature>
<dbReference type="RefSeq" id="WP_344194501.1">
    <property type="nucleotide sequence ID" value="NZ_BAAAND010000007.1"/>
</dbReference>
<sequence length="240" mass="25576">MARTVTRRTMLGAGLLGLAAAGGAGGYGAGLFLTAEPSLAGTAAPLPRSSVSTSPTPTTAPTPRKVTYDDSPALEAGDLSYRSQTFSVKGVVKSRITLRVPDGWGLTQPYPPKTGRFTDPTGKRWIRIEGGFTIKRPPAVSMQVRIAELNRLSADQMLNLLSHEVDTDYATISYTYVPPPDQSPEGVLRYVIVRWVADDSGNCAVEMSSTGLPQDKGALQDVLDHATKSVERRDSPLSAS</sequence>
<dbReference type="InterPro" id="IPR006311">
    <property type="entry name" value="TAT_signal"/>
</dbReference>
<name>A0ABN2E3M9_9ACTN</name>
<dbReference type="PROSITE" id="PS51318">
    <property type="entry name" value="TAT"/>
    <property type="match status" value="1"/>
</dbReference>
<protein>
    <recommendedName>
        <fullName evidence="4">Lipoprotein LpqN</fullName>
    </recommendedName>
</protein>